<dbReference type="EMBL" id="NPBS01000192">
    <property type="protein sequence ID" value="PAF21978.1"/>
    <property type="molecule type" value="Genomic_DNA"/>
</dbReference>
<organism evidence="1 2">
    <name type="scientific">Shouchella clausii</name>
    <name type="common">Alkalihalobacillus clausii</name>
    <dbReference type="NCBI Taxonomy" id="79880"/>
    <lineage>
        <taxon>Bacteria</taxon>
        <taxon>Bacillati</taxon>
        <taxon>Bacillota</taxon>
        <taxon>Bacilli</taxon>
        <taxon>Bacillales</taxon>
        <taxon>Bacillaceae</taxon>
        <taxon>Shouchella</taxon>
    </lineage>
</organism>
<sequence>MASKPFIIPLLQKDKPIDLPGLFDGKFATILDMYNPTSAVNKDAIYELITLLLNKEGILPTSAGSPIEKYAVSAKQHQLYVSIFDNMQFDIELEGSVRFYYAYNEHKFVIGRGNMSFITEWTKCGYKTIYSYNHVNSFSRIPELQSLKSITSIHDIMSLKQQGVKWSVKLKIGDGLFWINNYDIAAVGVIKDIYTSDDEFKCYVDFDYKILNPIEHDSPFEE</sequence>
<comment type="caution">
    <text evidence="1">The sequence shown here is derived from an EMBL/GenBank/DDBJ whole genome shotgun (WGS) entry which is preliminary data.</text>
</comment>
<evidence type="ECO:0000313" key="2">
    <source>
        <dbReference type="Proteomes" id="UP000216133"/>
    </source>
</evidence>
<gene>
    <name evidence="1" type="ORF">CHH61_22665</name>
</gene>
<evidence type="ECO:0000313" key="1">
    <source>
        <dbReference type="EMBL" id="PAF21978.1"/>
    </source>
</evidence>
<protein>
    <submittedName>
        <fullName evidence="1">Uncharacterized protein</fullName>
    </submittedName>
</protein>
<dbReference type="Proteomes" id="UP000216133">
    <property type="component" value="Unassembled WGS sequence"/>
</dbReference>
<name>A0A268RP14_SHOCL</name>
<reference evidence="1 2" key="1">
    <citation type="submission" date="2017-07" db="EMBL/GenBank/DDBJ databases">
        <title>Isolation and whole genome analysis of endospore-forming bacteria from heroin.</title>
        <authorList>
            <person name="Kalinowski J."/>
            <person name="Ahrens B."/>
            <person name="Al-Dilaimi A."/>
            <person name="Winkler A."/>
            <person name="Wibberg D."/>
            <person name="Schleenbecker U."/>
            <person name="Ruckert C."/>
            <person name="Wolfel R."/>
            <person name="Grass G."/>
        </authorList>
    </citation>
    <scope>NUCLEOTIDE SEQUENCE [LARGE SCALE GENOMIC DNA]</scope>
    <source>
        <strain evidence="1 2">7523-2</strain>
    </source>
</reference>
<dbReference type="AlphaFoldDB" id="A0A268RP14"/>
<dbReference type="RefSeq" id="WP_095239756.1">
    <property type="nucleotide sequence ID" value="NZ_NPBS01000192.1"/>
</dbReference>
<accession>A0A268RP14</accession>
<proteinExistence type="predicted"/>